<evidence type="ECO:0000313" key="1">
    <source>
        <dbReference type="EMBL" id="AYV75302.1"/>
    </source>
</evidence>
<name>A0A3G4ZKE2_9VIRU</name>
<dbReference type="EMBL" id="MK071979">
    <property type="protein sequence ID" value="AYV75302.1"/>
    <property type="molecule type" value="Genomic_DNA"/>
</dbReference>
<proteinExistence type="predicted"/>
<protein>
    <submittedName>
        <fullName evidence="1">Uncharacterized protein</fullName>
    </submittedName>
</protein>
<sequence length="234" mass="27181">MKFEDYSVVNSGSYDTIEGDNLLIRCGVRAQHLIGSNCESASNVVIDKVTGTGNNIWSVSPLISNDNIVYKIFNKLFGRDSEINYKSRYYHEEDFIITTRHTASWDKYGKSFSFNINLDLNPNNHTEKSYNYTIYVNNSGQIYTHIRESFSNDSKESYMVISREHTSEKGFSTEIEKVYDNKTKKEIPIIGNIHDYFKVDEKINICDKSFDLKIINNFVCDDKNRKLFSIYLNK</sequence>
<reference evidence="1" key="1">
    <citation type="submission" date="2018-10" db="EMBL/GenBank/DDBJ databases">
        <title>Hidden diversity of soil giant viruses.</title>
        <authorList>
            <person name="Schulz F."/>
            <person name="Alteio L."/>
            <person name="Goudeau D."/>
            <person name="Ryan E.M."/>
            <person name="Malmstrom R.R."/>
            <person name="Blanchard J."/>
            <person name="Woyke T."/>
        </authorList>
    </citation>
    <scope>NUCLEOTIDE SEQUENCE</scope>
    <source>
        <strain evidence="1">TEV1</strain>
    </source>
</reference>
<organism evidence="1">
    <name type="scientific">Terrestrivirus sp</name>
    <dbReference type="NCBI Taxonomy" id="2487775"/>
    <lineage>
        <taxon>Viruses</taxon>
        <taxon>Varidnaviria</taxon>
        <taxon>Bamfordvirae</taxon>
        <taxon>Nucleocytoviricota</taxon>
        <taxon>Megaviricetes</taxon>
        <taxon>Imitervirales</taxon>
        <taxon>Mimiviridae</taxon>
        <taxon>Klosneuvirinae</taxon>
    </lineage>
</organism>
<accession>A0A3G4ZKE2</accession>
<gene>
    <name evidence="1" type="ORF">Terrestrivirus1_176</name>
</gene>